<feature type="domain" description="NADP-dependent oxidoreductase" evidence="2">
    <location>
        <begin position="13"/>
        <end position="309"/>
    </location>
</feature>
<dbReference type="InterPro" id="IPR023210">
    <property type="entry name" value="NADP_OxRdtase_dom"/>
</dbReference>
<dbReference type="SUPFAM" id="SSF51430">
    <property type="entry name" value="NAD(P)-linked oxidoreductase"/>
    <property type="match status" value="1"/>
</dbReference>
<keyword evidence="1" id="KW-0560">Oxidoreductase</keyword>
<keyword evidence="4" id="KW-1185">Reference proteome</keyword>
<dbReference type="PANTHER" id="PTHR43364:SF6">
    <property type="entry name" value="OXIDOREDUCTASE-RELATED"/>
    <property type="match status" value="1"/>
</dbReference>
<comment type="caution">
    <text evidence="3">The sequence shown here is derived from an EMBL/GenBank/DDBJ whole genome shotgun (WGS) entry which is preliminary data.</text>
</comment>
<sequence>MARLGNTELNVFPICLGGNVFGWTADRDETFDVLDRYSAAGGNFIDTADSYSFFAPGNSGGESETLIGEWLRARGNRDDIVIATKVGRWQDRRPGLSAANIKAAAEDSLRRLGVDHIDLYYAHSDDEATPLAETLGAFDELVREGKVRYVAASNYTAPRLAEALEISRREGLARFDALQPHYNLVERGHFEGELAELCVRENLAVLPYYALAKGFLTGKYRPGGDSSESPRAEGARTYLDERGVKVLAGLDEIATLRNVPIPSVALAWLLGQRSVTAPIASARNTEQLADLLPAAQLTLTSAELERLADASR</sequence>
<evidence type="ECO:0000313" key="4">
    <source>
        <dbReference type="Proteomes" id="UP000233786"/>
    </source>
</evidence>
<gene>
    <name evidence="3" type="ORF">A8926_1621</name>
</gene>
<dbReference type="Pfam" id="PF00248">
    <property type="entry name" value="Aldo_ket_red"/>
    <property type="match status" value="1"/>
</dbReference>
<organism evidence="3 4">
    <name type="scientific">Saccharopolyspora spinosa</name>
    <dbReference type="NCBI Taxonomy" id="60894"/>
    <lineage>
        <taxon>Bacteria</taxon>
        <taxon>Bacillati</taxon>
        <taxon>Actinomycetota</taxon>
        <taxon>Actinomycetes</taxon>
        <taxon>Pseudonocardiales</taxon>
        <taxon>Pseudonocardiaceae</taxon>
        <taxon>Saccharopolyspora</taxon>
    </lineage>
</organism>
<dbReference type="CDD" id="cd19081">
    <property type="entry name" value="AKR_AKR9C1"/>
    <property type="match status" value="1"/>
</dbReference>
<dbReference type="RefSeq" id="WP_010308757.1">
    <property type="nucleotide sequence ID" value="NZ_CP061007.1"/>
</dbReference>
<dbReference type="PANTHER" id="PTHR43364">
    <property type="entry name" value="NADH-SPECIFIC METHYLGLYOXAL REDUCTASE-RELATED"/>
    <property type="match status" value="1"/>
</dbReference>
<dbReference type="InterPro" id="IPR036812">
    <property type="entry name" value="NAD(P)_OxRdtase_dom_sf"/>
</dbReference>
<dbReference type="GO" id="GO:0005829">
    <property type="term" value="C:cytosol"/>
    <property type="evidence" value="ECO:0007669"/>
    <property type="project" value="TreeGrafter"/>
</dbReference>
<dbReference type="Gene3D" id="3.20.20.100">
    <property type="entry name" value="NADP-dependent oxidoreductase domain"/>
    <property type="match status" value="1"/>
</dbReference>
<dbReference type="FunFam" id="3.20.20.100:FF:000004">
    <property type="entry name" value="Oxidoreductase, aldo/keto reductase"/>
    <property type="match status" value="1"/>
</dbReference>
<dbReference type="Proteomes" id="UP000233786">
    <property type="component" value="Unassembled WGS sequence"/>
</dbReference>
<accession>A0A2N3XTW0</accession>
<reference evidence="3" key="1">
    <citation type="submission" date="2017-12" db="EMBL/GenBank/DDBJ databases">
        <title>Sequencing the genomes of 1000 Actinobacteria strains.</title>
        <authorList>
            <person name="Klenk H.-P."/>
        </authorList>
    </citation>
    <scope>NUCLEOTIDE SEQUENCE [LARGE SCALE GENOMIC DNA]</scope>
    <source>
        <strain evidence="3">DSM 44228</strain>
    </source>
</reference>
<dbReference type="InterPro" id="IPR050523">
    <property type="entry name" value="AKR_Detox_Biosynth"/>
</dbReference>
<dbReference type="AlphaFoldDB" id="A0A2N3XTW0"/>
<evidence type="ECO:0000313" key="3">
    <source>
        <dbReference type="EMBL" id="PKW14041.1"/>
    </source>
</evidence>
<dbReference type="EMBL" id="PJNB01000001">
    <property type="protein sequence ID" value="PKW14041.1"/>
    <property type="molecule type" value="Genomic_DNA"/>
</dbReference>
<evidence type="ECO:0000259" key="2">
    <source>
        <dbReference type="Pfam" id="PF00248"/>
    </source>
</evidence>
<dbReference type="STRING" id="994479.GCA_000194155_04329"/>
<dbReference type="GO" id="GO:0016491">
    <property type="term" value="F:oxidoreductase activity"/>
    <property type="evidence" value="ECO:0007669"/>
    <property type="project" value="UniProtKB-KW"/>
</dbReference>
<name>A0A2N3XTW0_SACSN</name>
<protein>
    <submittedName>
        <fullName evidence="3">Aryl-alcohol dehydrogenase (NADP+)</fullName>
    </submittedName>
</protein>
<evidence type="ECO:0000256" key="1">
    <source>
        <dbReference type="ARBA" id="ARBA00023002"/>
    </source>
</evidence>
<dbReference type="OrthoDB" id="9768793at2"/>
<proteinExistence type="predicted"/>